<dbReference type="SUPFAM" id="SSF51556">
    <property type="entry name" value="Metallo-dependent hydrolases"/>
    <property type="match status" value="1"/>
</dbReference>
<evidence type="ECO:0000259" key="1">
    <source>
        <dbReference type="Pfam" id="PF01979"/>
    </source>
</evidence>
<dbReference type="EMBL" id="JAANYN010000004">
    <property type="protein sequence ID" value="NHE57469.1"/>
    <property type="molecule type" value="Genomic_DNA"/>
</dbReference>
<dbReference type="InterPro" id="IPR051781">
    <property type="entry name" value="Metallo-dep_Hydrolase"/>
</dbReference>
<sequence>MRANNLLSSISFIYLCFLFPALLFGQSDRNGDRRITGTYYISNTTLIPSPGKILTGQQLLFENGIIKALGKNIDIPAEAQEIKGDSLLVYPGFIDVANKTGMVEPTIPEKPDDFDPSEPLPEIAGIHPHFSAVDHYQEKNPHDQEWRKLGFTIAQKLPKGKGMLPGNSALVIYGHESRNNILSDNQSLYFKFSTVGGVYPNTDLGVMAKWRDLLQNARLYETHGEMYSEQSSLRRRESNPVLDALIPVINREIPVLIESSSELDIRRALKMQEENNFDLIITGINEGDALLPILKEKKTSAVLTLDLPDDKFSDPTEGEKGPDFEKRMERTKNAYLKSLSLAGEYEKAGIPFGFTTKHLSRTDFIKNIRLMIANGLSEEGALAALTVNPAEILQISAIAGTLSEGKMANMVLMSDTLFSEEAKVVMVISDGYLFDYSEKAQKIKDGASVWEYEAETEGRKSKGKWKFTKEDNNWSGTVSYDDPQTEGVKTSPIKNAVITEKSLAFTFSVEVGENALEVKVSGEVTGEKFSGNMEIKGYGNYQVKAKKLEKPEIK</sequence>
<comment type="caution">
    <text evidence="2">The sequence shown here is derived from an EMBL/GenBank/DDBJ whole genome shotgun (WGS) entry which is preliminary data.</text>
</comment>
<proteinExistence type="predicted"/>
<dbReference type="PANTHER" id="PTHR43135">
    <property type="entry name" value="ALPHA-D-RIBOSE 1-METHYLPHOSPHONATE 5-TRIPHOSPHATE DIPHOSPHATASE"/>
    <property type="match status" value="1"/>
</dbReference>
<dbReference type="RefSeq" id="WP_166147011.1">
    <property type="nucleotide sequence ID" value="NZ_JAANYN010000004.1"/>
</dbReference>
<dbReference type="InterPro" id="IPR032466">
    <property type="entry name" value="Metal_Hydrolase"/>
</dbReference>
<feature type="domain" description="Amidohydrolase-related" evidence="1">
    <location>
        <begin position="346"/>
        <end position="431"/>
    </location>
</feature>
<gene>
    <name evidence="2" type="ORF">G9Q97_11680</name>
</gene>
<dbReference type="InterPro" id="IPR006680">
    <property type="entry name" value="Amidohydro-rel"/>
</dbReference>
<dbReference type="SUPFAM" id="SSF51338">
    <property type="entry name" value="Composite domain of metallo-dependent hydrolases"/>
    <property type="match status" value="1"/>
</dbReference>
<evidence type="ECO:0000313" key="2">
    <source>
        <dbReference type="EMBL" id="NHE57469.1"/>
    </source>
</evidence>
<dbReference type="InterPro" id="IPR011059">
    <property type="entry name" value="Metal-dep_hydrolase_composite"/>
</dbReference>
<name>A0ABX0HAW7_9BACT</name>
<protein>
    <submittedName>
        <fullName evidence="2">Amidohydrolase family protein</fullName>
    </submittedName>
</protein>
<dbReference type="PANTHER" id="PTHR43135:SF3">
    <property type="entry name" value="ALPHA-D-RIBOSE 1-METHYLPHOSPHONATE 5-TRIPHOSPHATE DIPHOSPHATASE"/>
    <property type="match status" value="1"/>
</dbReference>
<keyword evidence="3" id="KW-1185">Reference proteome</keyword>
<evidence type="ECO:0000313" key="3">
    <source>
        <dbReference type="Proteomes" id="UP000649799"/>
    </source>
</evidence>
<accession>A0ABX0HAW7</accession>
<dbReference type="Proteomes" id="UP000649799">
    <property type="component" value="Unassembled WGS sequence"/>
</dbReference>
<reference evidence="2 3" key="1">
    <citation type="submission" date="2020-03" db="EMBL/GenBank/DDBJ databases">
        <title>Cyclobacterium plantarum sp. nov., a marine bacterium isolated from a coastal-marine wetland.</title>
        <authorList>
            <person name="Sanchez-Porro C."/>
            <person name="Ventosa A."/>
            <person name="Amoozegar M."/>
        </authorList>
    </citation>
    <scope>NUCLEOTIDE SEQUENCE [LARGE SCALE GENOMIC DNA]</scope>
    <source>
        <strain evidence="2 3">GBPx2</strain>
    </source>
</reference>
<organism evidence="2 3">
    <name type="scientific">Cyclobacterium plantarum</name>
    <dbReference type="NCBI Taxonomy" id="2716263"/>
    <lineage>
        <taxon>Bacteria</taxon>
        <taxon>Pseudomonadati</taxon>
        <taxon>Bacteroidota</taxon>
        <taxon>Cytophagia</taxon>
        <taxon>Cytophagales</taxon>
        <taxon>Cyclobacteriaceae</taxon>
        <taxon>Cyclobacterium</taxon>
    </lineage>
</organism>
<dbReference type="Gene3D" id="3.20.20.140">
    <property type="entry name" value="Metal-dependent hydrolases"/>
    <property type="match status" value="1"/>
</dbReference>
<dbReference type="Pfam" id="PF01979">
    <property type="entry name" value="Amidohydro_1"/>
    <property type="match status" value="1"/>
</dbReference>